<keyword evidence="4 5" id="KW-0472">Membrane</keyword>
<evidence type="ECO:0000256" key="1">
    <source>
        <dbReference type="ARBA" id="ARBA00004141"/>
    </source>
</evidence>
<evidence type="ECO:0000259" key="6">
    <source>
        <dbReference type="Pfam" id="PF04932"/>
    </source>
</evidence>
<evidence type="ECO:0000313" key="7">
    <source>
        <dbReference type="EMBL" id="ALS77875.1"/>
    </source>
</evidence>
<feature type="transmembrane region" description="Helical" evidence="5">
    <location>
        <begin position="140"/>
        <end position="158"/>
    </location>
</feature>
<feature type="transmembrane region" description="Helical" evidence="5">
    <location>
        <begin position="35"/>
        <end position="52"/>
    </location>
</feature>
<gene>
    <name evidence="7" type="ORF">AUO94_04080</name>
</gene>
<feature type="transmembrane region" description="Helical" evidence="5">
    <location>
        <begin position="187"/>
        <end position="204"/>
    </location>
</feature>
<evidence type="ECO:0000256" key="4">
    <source>
        <dbReference type="ARBA" id="ARBA00023136"/>
    </source>
</evidence>
<dbReference type="EMBL" id="CP013661">
    <property type="protein sequence ID" value="ALS77875.1"/>
    <property type="molecule type" value="Genomic_DNA"/>
</dbReference>
<dbReference type="PANTHER" id="PTHR37422:SF13">
    <property type="entry name" value="LIPOPOLYSACCHARIDE BIOSYNTHESIS PROTEIN PA4999-RELATED"/>
    <property type="match status" value="1"/>
</dbReference>
<protein>
    <recommendedName>
        <fullName evidence="6">O-antigen ligase-related domain-containing protein</fullName>
    </recommendedName>
</protein>
<feature type="transmembrane region" description="Helical" evidence="5">
    <location>
        <begin position="300"/>
        <end position="328"/>
    </location>
</feature>
<feature type="domain" description="O-antigen ligase-related" evidence="6">
    <location>
        <begin position="171"/>
        <end position="316"/>
    </location>
</feature>
<organism evidence="7 8">
    <name type="scientific">Planococcus kocurii</name>
    <dbReference type="NCBI Taxonomy" id="1374"/>
    <lineage>
        <taxon>Bacteria</taxon>
        <taxon>Bacillati</taxon>
        <taxon>Bacillota</taxon>
        <taxon>Bacilli</taxon>
        <taxon>Bacillales</taxon>
        <taxon>Caryophanaceae</taxon>
        <taxon>Planococcus</taxon>
    </lineage>
</organism>
<dbReference type="Proteomes" id="UP000065533">
    <property type="component" value="Chromosome"/>
</dbReference>
<feature type="transmembrane region" description="Helical" evidence="5">
    <location>
        <begin position="114"/>
        <end position="134"/>
    </location>
</feature>
<feature type="transmembrane region" description="Helical" evidence="5">
    <location>
        <begin position="12"/>
        <end position="29"/>
    </location>
</feature>
<feature type="transmembrane region" description="Helical" evidence="5">
    <location>
        <begin position="337"/>
        <end position="358"/>
    </location>
</feature>
<evidence type="ECO:0000256" key="3">
    <source>
        <dbReference type="ARBA" id="ARBA00022989"/>
    </source>
</evidence>
<dbReference type="InterPro" id="IPR051533">
    <property type="entry name" value="WaaL-like"/>
</dbReference>
<keyword evidence="8" id="KW-1185">Reference proteome</keyword>
<keyword evidence="3 5" id="KW-1133">Transmembrane helix</keyword>
<feature type="transmembrane region" description="Helical" evidence="5">
    <location>
        <begin position="165"/>
        <end position="181"/>
    </location>
</feature>
<comment type="subcellular location">
    <subcellularLocation>
        <location evidence="1">Membrane</location>
        <topology evidence="1">Multi-pass membrane protein</topology>
    </subcellularLocation>
</comment>
<sequence length="416" mass="48454">MFKINRKECSSLLIAFSFFQFGIMQPIAIFLNSQIIIAISTLIIFMSLLIIFKFNIKKYVYFILVSITLLFLLNYFLFNSREVILFIFGEFFLKSFSLFLIGSFLFTTEYLKKYFYIFSLINLISLSTILVLGYIDPLDYMRFGYALLPTLLTSLYALRDDKNKVFWLIIASISFMIILFYGSRGPLIGFLLFILIIIFTDSKLHILKKTFAVLSIVSGYIYLIIFNGVLKILDYIYEALNIQTYSIIKFKMMFEEGIAVSSSGRDFLFENFIDQIKISPIWGNGIGITQELWEVSAHNLFLQILIEFGVIGISIFGILSFGILILLIKVRKMDNELFLLLSIIFSASFSRLLVSSDIWLRQELWLFISLLINAYLMTHFNKKSKKIEISKKLLKDTVYDLKRVKKENNHDKTSLY</sequence>
<evidence type="ECO:0000256" key="2">
    <source>
        <dbReference type="ARBA" id="ARBA00022692"/>
    </source>
</evidence>
<dbReference type="PANTHER" id="PTHR37422">
    <property type="entry name" value="TEICHURONIC ACID BIOSYNTHESIS PROTEIN TUAE"/>
    <property type="match status" value="1"/>
</dbReference>
<reference evidence="7" key="1">
    <citation type="submission" date="2016-01" db="EMBL/GenBank/DDBJ databases">
        <title>Complete genome of Planococcus kocurri type strain.</title>
        <authorList>
            <person name="See-Too W.S."/>
        </authorList>
    </citation>
    <scope>NUCLEOTIDE SEQUENCE [LARGE SCALE GENOMIC DNA]</scope>
    <source>
        <strain evidence="7">ATCC 43650</strain>
    </source>
</reference>
<keyword evidence="2 5" id="KW-0812">Transmembrane</keyword>
<accession>A0ABM5WUI0</accession>
<feature type="transmembrane region" description="Helical" evidence="5">
    <location>
        <begin position="84"/>
        <end position="107"/>
    </location>
</feature>
<dbReference type="InterPro" id="IPR007016">
    <property type="entry name" value="O-antigen_ligase-rel_domated"/>
</dbReference>
<dbReference type="Pfam" id="PF04932">
    <property type="entry name" value="Wzy_C"/>
    <property type="match status" value="1"/>
</dbReference>
<feature type="transmembrane region" description="Helical" evidence="5">
    <location>
        <begin position="211"/>
        <end position="230"/>
    </location>
</feature>
<proteinExistence type="predicted"/>
<evidence type="ECO:0000313" key="8">
    <source>
        <dbReference type="Proteomes" id="UP000065533"/>
    </source>
</evidence>
<feature type="transmembrane region" description="Helical" evidence="5">
    <location>
        <begin position="364"/>
        <end position="381"/>
    </location>
</feature>
<name>A0ABM5WUI0_9BACL</name>
<feature type="transmembrane region" description="Helical" evidence="5">
    <location>
        <begin position="59"/>
        <end position="78"/>
    </location>
</feature>
<evidence type="ECO:0000256" key="5">
    <source>
        <dbReference type="SAM" id="Phobius"/>
    </source>
</evidence>